<dbReference type="PANTHER" id="PTHR37984">
    <property type="entry name" value="PROTEIN CBG26694"/>
    <property type="match status" value="1"/>
</dbReference>
<gene>
    <name evidence="1" type="ORF">g.803</name>
</gene>
<dbReference type="Gene3D" id="3.30.70.270">
    <property type="match status" value="1"/>
</dbReference>
<evidence type="ECO:0000313" key="1">
    <source>
        <dbReference type="EMBL" id="JAS53707.1"/>
    </source>
</evidence>
<feature type="non-terminal residue" evidence="1">
    <location>
        <position position="126"/>
    </location>
</feature>
<dbReference type="InterPro" id="IPR043128">
    <property type="entry name" value="Rev_trsase/Diguanyl_cyclase"/>
</dbReference>
<accession>A0A1B6FU09</accession>
<dbReference type="AlphaFoldDB" id="A0A1B6FU09"/>
<reference evidence="1" key="1">
    <citation type="submission" date="2015-11" db="EMBL/GenBank/DDBJ databases">
        <title>De novo transcriptome assembly of four potential Pierce s Disease insect vectors from Arizona vineyards.</title>
        <authorList>
            <person name="Tassone E.E."/>
        </authorList>
    </citation>
    <scope>NUCLEOTIDE SEQUENCE</scope>
</reference>
<dbReference type="InterPro" id="IPR050951">
    <property type="entry name" value="Retrovirus_Pol_polyprotein"/>
</dbReference>
<dbReference type="SUPFAM" id="SSF56672">
    <property type="entry name" value="DNA/RNA polymerases"/>
    <property type="match status" value="1"/>
</dbReference>
<feature type="non-terminal residue" evidence="1">
    <location>
        <position position="1"/>
    </location>
</feature>
<proteinExistence type="predicted"/>
<sequence length="126" mass="13970">FKDELGTIKGTTAKIYSKPGAKPVALPARRVPFPLRRPVEQELNRLETEGIIQRVDPAITPIQRSTPTVNVPKPGGAVRICGDFRVTLNENIIVDQHVMPTFEDLTSKLVGGQHFTWVCQVRNSKA</sequence>
<dbReference type="Gene3D" id="3.10.10.10">
    <property type="entry name" value="HIV Type 1 Reverse Transcriptase, subunit A, domain 1"/>
    <property type="match status" value="1"/>
</dbReference>
<dbReference type="EMBL" id="GECZ01016062">
    <property type="protein sequence ID" value="JAS53707.1"/>
    <property type="molecule type" value="Transcribed_RNA"/>
</dbReference>
<dbReference type="InterPro" id="IPR043502">
    <property type="entry name" value="DNA/RNA_pol_sf"/>
</dbReference>
<protein>
    <submittedName>
        <fullName evidence="1">Uncharacterized protein</fullName>
    </submittedName>
</protein>
<dbReference type="PANTHER" id="PTHR37984:SF5">
    <property type="entry name" value="PROTEIN NYNRIN-LIKE"/>
    <property type="match status" value="1"/>
</dbReference>
<dbReference type="GO" id="GO:0071897">
    <property type="term" value="P:DNA biosynthetic process"/>
    <property type="evidence" value="ECO:0007669"/>
    <property type="project" value="UniProtKB-ARBA"/>
</dbReference>
<name>A0A1B6FU09_9HEMI</name>
<organism evidence="1">
    <name type="scientific">Cuerna arida</name>
    <dbReference type="NCBI Taxonomy" id="1464854"/>
    <lineage>
        <taxon>Eukaryota</taxon>
        <taxon>Metazoa</taxon>
        <taxon>Ecdysozoa</taxon>
        <taxon>Arthropoda</taxon>
        <taxon>Hexapoda</taxon>
        <taxon>Insecta</taxon>
        <taxon>Pterygota</taxon>
        <taxon>Neoptera</taxon>
        <taxon>Paraneoptera</taxon>
        <taxon>Hemiptera</taxon>
        <taxon>Auchenorrhyncha</taxon>
        <taxon>Membracoidea</taxon>
        <taxon>Cicadellidae</taxon>
        <taxon>Cicadellinae</taxon>
        <taxon>Proconiini</taxon>
        <taxon>Cuerna</taxon>
    </lineage>
</organism>